<dbReference type="PANTHER" id="PTHR43730">
    <property type="entry name" value="BETA-MANNOSIDASE"/>
    <property type="match status" value="1"/>
</dbReference>
<organism evidence="5 6">
    <name type="scientific">Debaryomyces fabryi</name>
    <dbReference type="NCBI Taxonomy" id="58627"/>
    <lineage>
        <taxon>Eukaryota</taxon>
        <taxon>Fungi</taxon>
        <taxon>Dikarya</taxon>
        <taxon>Ascomycota</taxon>
        <taxon>Saccharomycotina</taxon>
        <taxon>Pichiomycetes</taxon>
        <taxon>Debaryomycetaceae</taxon>
        <taxon>Debaryomyces</taxon>
    </lineage>
</organism>
<dbReference type="GeneID" id="26842664"/>
<dbReference type="InterPro" id="IPR017853">
    <property type="entry name" value="GH"/>
</dbReference>
<protein>
    <recommendedName>
        <fullName evidence="2">beta-mannosidase</fullName>
        <ecNumber evidence="2">3.2.1.25</ecNumber>
    </recommendedName>
</protein>
<dbReference type="RefSeq" id="XP_015464692.1">
    <property type="nucleotide sequence ID" value="XM_015614484.1"/>
</dbReference>
<dbReference type="EMBL" id="LMYN01000247">
    <property type="protein sequence ID" value="KRZ98589.1"/>
    <property type="molecule type" value="Genomic_DNA"/>
</dbReference>
<dbReference type="InterPro" id="IPR050887">
    <property type="entry name" value="Beta-mannosidase_GH2"/>
</dbReference>
<evidence type="ECO:0000256" key="2">
    <source>
        <dbReference type="ARBA" id="ARBA00012754"/>
    </source>
</evidence>
<reference evidence="5 6" key="1">
    <citation type="submission" date="2015-11" db="EMBL/GenBank/DDBJ databases">
        <title>The genome of Debaryomyces fabryi.</title>
        <authorList>
            <person name="Tafer H."/>
            <person name="Lopandic K."/>
        </authorList>
    </citation>
    <scope>NUCLEOTIDE SEQUENCE [LARGE SCALE GENOMIC DNA]</scope>
    <source>
        <strain evidence="5 6">CBS 789</strain>
    </source>
</reference>
<feature type="non-terminal residue" evidence="5">
    <location>
        <position position="296"/>
    </location>
</feature>
<dbReference type="OrthoDB" id="2866996at2759"/>
<keyword evidence="6" id="KW-1185">Reference proteome</keyword>
<keyword evidence="3" id="KW-0378">Hydrolase</keyword>
<dbReference type="EC" id="3.2.1.25" evidence="2"/>
<proteinExistence type="predicted"/>
<evidence type="ECO:0000256" key="3">
    <source>
        <dbReference type="ARBA" id="ARBA00022801"/>
    </source>
</evidence>
<evidence type="ECO:0000256" key="4">
    <source>
        <dbReference type="ARBA" id="ARBA00023295"/>
    </source>
</evidence>
<dbReference type="Proteomes" id="UP000054251">
    <property type="component" value="Unassembled WGS sequence"/>
</dbReference>
<name>A0A0V1PQS6_9ASCO</name>
<dbReference type="Gene3D" id="3.20.20.80">
    <property type="entry name" value="Glycosidases"/>
    <property type="match status" value="1"/>
</dbReference>
<comment type="caution">
    <text evidence="5">The sequence shown here is derived from an EMBL/GenBank/DDBJ whole genome shotgun (WGS) entry which is preliminary data.</text>
</comment>
<dbReference type="GO" id="GO:0006516">
    <property type="term" value="P:glycoprotein catabolic process"/>
    <property type="evidence" value="ECO:0007669"/>
    <property type="project" value="TreeGrafter"/>
</dbReference>
<accession>A0A0V1PQS6</accession>
<dbReference type="SUPFAM" id="SSF51445">
    <property type="entry name" value="(Trans)glycosidases"/>
    <property type="match status" value="1"/>
</dbReference>
<keyword evidence="4" id="KW-0326">Glycosidase</keyword>
<gene>
    <name evidence="5" type="ORF">AC631_05655</name>
</gene>
<evidence type="ECO:0000256" key="1">
    <source>
        <dbReference type="ARBA" id="ARBA00000829"/>
    </source>
</evidence>
<dbReference type="GO" id="GO:0004567">
    <property type="term" value="F:beta-mannosidase activity"/>
    <property type="evidence" value="ECO:0007669"/>
    <property type="project" value="UniProtKB-EC"/>
</dbReference>
<evidence type="ECO:0000313" key="6">
    <source>
        <dbReference type="Proteomes" id="UP000054251"/>
    </source>
</evidence>
<dbReference type="PANTHER" id="PTHR43730:SF1">
    <property type="entry name" value="BETA-MANNOSIDASE"/>
    <property type="match status" value="1"/>
</dbReference>
<sequence>MVRVWAGGIYESDFFYETCDRLGIMVWQDFMFACGQYPGYPEFIENIKFEAIDQIKRLRNHCSIALYAGNNEDYQVAEQFNLEWDRNDVSGDYSKTNFPARTIYENVLPKLVGEYSVDVPYHPGSPWGGNGTADETTGDVHQWNVWHGNQEKYQDWYRLGGRFVSEFGMEALPNRKTYEACITDPTELYPQSETVDHHNKADGFERRLALYVIENIKVKGLDLDSWIYATQLMQLECLGYAYRCWRRQWKGDGQRYAGGAIVWQINDCWPVASWAICDFYKRPKLAYYSVKRESRT</sequence>
<evidence type="ECO:0000313" key="5">
    <source>
        <dbReference type="EMBL" id="KRZ98589.1"/>
    </source>
</evidence>
<comment type="catalytic activity">
    <reaction evidence="1">
        <text>Hydrolysis of terminal, non-reducing beta-D-mannose residues in beta-D-mannosides.</text>
        <dbReference type="EC" id="3.2.1.25"/>
    </reaction>
</comment>
<dbReference type="AlphaFoldDB" id="A0A0V1PQS6"/>
<dbReference type="FunFam" id="3.20.20.80:FF:000050">
    <property type="entry name" value="Beta-mannosidase B"/>
    <property type="match status" value="1"/>
</dbReference>